<dbReference type="InterPro" id="IPR002204">
    <property type="entry name" value="3-OH-isobutyrate_DH-rel_CS"/>
</dbReference>
<dbReference type="GO" id="GO:0008442">
    <property type="term" value="F:3-hydroxyisobutyrate dehydrogenase activity"/>
    <property type="evidence" value="ECO:0007669"/>
    <property type="project" value="UniProtKB-EC"/>
</dbReference>
<comment type="pathway">
    <text evidence="1">Amino-acid degradation; L-valine degradation.</text>
</comment>
<dbReference type="GO" id="GO:0006574">
    <property type="term" value="P:L-valine catabolic process"/>
    <property type="evidence" value="ECO:0007669"/>
    <property type="project" value="TreeGrafter"/>
</dbReference>
<evidence type="ECO:0000256" key="6">
    <source>
        <dbReference type="ARBA" id="ARBA00023027"/>
    </source>
</evidence>
<dbReference type="InterPro" id="IPR008927">
    <property type="entry name" value="6-PGluconate_DH-like_C_sf"/>
</dbReference>
<reference evidence="11" key="1">
    <citation type="submission" date="2023-03" db="EMBL/GenBank/DDBJ databases">
        <title>Massive genome expansion in bonnet fungi (Mycena s.s.) driven by repeated elements and novel gene families across ecological guilds.</title>
        <authorList>
            <consortium name="Lawrence Berkeley National Laboratory"/>
            <person name="Harder C.B."/>
            <person name="Miyauchi S."/>
            <person name="Viragh M."/>
            <person name="Kuo A."/>
            <person name="Thoen E."/>
            <person name="Andreopoulos B."/>
            <person name="Lu D."/>
            <person name="Skrede I."/>
            <person name="Drula E."/>
            <person name="Henrissat B."/>
            <person name="Morin E."/>
            <person name="Kohler A."/>
            <person name="Barry K."/>
            <person name="LaButti K."/>
            <person name="Morin E."/>
            <person name="Salamov A."/>
            <person name="Lipzen A."/>
            <person name="Mereny Z."/>
            <person name="Hegedus B."/>
            <person name="Baldrian P."/>
            <person name="Stursova M."/>
            <person name="Weitz H."/>
            <person name="Taylor A."/>
            <person name="Grigoriev I.V."/>
            <person name="Nagy L.G."/>
            <person name="Martin F."/>
            <person name="Kauserud H."/>
        </authorList>
    </citation>
    <scope>NUCLEOTIDE SEQUENCE</scope>
    <source>
        <strain evidence="11">CBHHK173m</strain>
    </source>
</reference>
<gene>
    <name evidence="11" type="ORF">B0H15DRAFT_837709</name>
</gene>
<dbReference type="PANTHER" id="PTHR22981">
    <property type="entry name" value="3-HYDROXYISOBUTYRATE DEHYDROGENASE-RELATED"/>
    <property type="match status" value="1"/>
</dbReference>
<dbReference type="InterPro" id="IPR013328">
    <property type="entry name" value="6PGD_dom2"/>
</dbReference>
<keyword evidence="6" id="KW-0520">NAD</keyword>
<evidence type="ECO:0000313" key="12">
    <source>
        <dbReference type="Proteomes" id="UP001222325"/>
    </source>
</evidence>
<dbReference type="Gene3D" id="1.10.1040.10">
    <property type="entry name" value="N-(1-d-carboxylethyl)-l-norvaline Dehydrogenase, domain 2"/>
    <property type="match status" value="1"/>
</dbReference>
<dbReference type="AlphaFoldDB" id="A0AAD6U5M3"/>
<evidence type="ECO:0000256" key="5">
    <source>
        <dbReference type="ARBA" id="ARBA00023002"/>
    </source>
</evidence>
<sequence length="341" mass="35559">MKPSLRCLQAVHRSALRHNSTSFIGLGRMGSEMAYNLFSKQFAQKSEARFVVCDAVPSAATSFARIFSAAFPGANIEIVATPEEATLASETIVSMLPSSAQVQTVYGGGIIPTLRNMSSDSARKTFCIDSTTLDVAVSRQVALDVIGTGACMVDAPVSGGVTGAKAGTLAFLVGGTESSFQAVHPILSMMGERIVHCGPAGAGLGAKICNNLILGVQQIVVAEAMILGQKLGLDPVVLSSVIGSSTGNCWSISVNNPVQSALPGKSPPCERDFEGGFASVLMEKDLGLAADIATQTGTRTPLGDAARRMYAEMIAERPDLGLKDFSSVYRFLLSSEARSGE</sequence>
<dbReference type="InterPro" id="IPR036291">
    <property type="entry name" value="NAD(P)-bd_dom_sf"/>
</dbReference>
<evidence type="ECO:0000256" key="1">
    <source>
        <dbReference type="ARBA" id="ARBA00005109"/>
    </source>
</evidence>
<dbReference type="Pfam" id="PF03446">
    <property type="entry name" value="NAD_binding_2"/>
    <property type="match status" value="1"/>
</dbReference>
<dbReference type="FunFam" id="1.10.1040.10:FF:000006">
    <property type="entry name" value="3-hydroxyisobutyrate dehydrogenase"/>
    <property type="match status" value="1"/>
</dbReference>
<dbReference type="GO" id="GO:0050661">
    <property type="term" value="F:NADP binding"/>
    <property type="evidence" value="ECO:0007669"/>
    <property type="project" value="InterPro"/>
</dbReference>
<keyword evidence="5" id="KW-0560">Oxidoreductase</keyword>
<comment type="caution">
    <text evidence="11">The sequence shown here is derived from an EMBL/GenBank/DDBJ whole genome shotgun (WGS) entry which is preliminary data.</text>
</comment>
<dbReference type="SUPFAM" id="SSF51735">
    <property type="entry name" value="NAD(P)-binding Rossmann-fold domains"/>
    <property type="match status" value="1"/>
</dbReference>
<evidence type="ECO:0000256" key="2">
    <source>
        <dbReference type="ARBA" id="ARBA00006013"/>
    </source>
</evidence>
<dbReference type="SUPFAM" id="SSF48179">
    <property type="entry name" value="6-phosphogluconate dehydrogenase C-terminal domain-like"/>
    <property type="match status" value="1"/>
</dbReference>
<dbReference type="PIRSF" id="PIRSF000103">
    <property type="entry name" value="HIBADH"/>
    <property type="match status" value="1"/>
</dbReference>
<evidence type="ECO:0000256" key="4">
    <source>
        <dbReference type="ARBA" id="ARBA00022456"/>
    </source>
</evidence>
<dbReference type="GO" id="GO:0051287">
    <property type="term" value="F:NAD binding"/>
    <property type="evidence" value="ECO:0007669"/>
    <property type="project" value="InterPro"/>
</dbReference>
<dbReference type="EMBL" id="JARJCN010000022">
    <property type="protein sequence ID" value="KAJ7090231.1"/>
    <property type="molecule type" value="Genomic_DNA"/>
</dbReference>
<dbReference type="InterPro" id="IPR015815">
    <property type="entry name" value="HIBADH-related"/>
</dbReference>
<proteinExistence type="inferred from homology"/>
<organism evidence="11 12">
    <name type="scientific">Mycena belliarum</name>
    <dbReference type="NCBI Taxonomy" id="1033014"/>
    <lineage>
        <taxon>Eukaryota</taxon>
        <taxon>Fungi</taxon>
        <taxon>Dikarya</taxon>
        <taxon>Basidiomycota</taxon>
        <taxon>Agaricomycotina</taxon>
        <taxon>Agaricomycetes</taxon>
        <taxon>Agaricomycetidae</taxon>
        <taxon>Agaricales</taxon>
        <taxon>Marasmiineae</taxon>
        <taxon>Mycenaceae</taxon>
        <taxon>Mycena</taxon>
    </lineage>
</organism>
<evidence type="ECO:0000259" key="9">
    <source>
        <dbReference type="Pfam" id="PF03446"/>
    </source>
</evidence>
<feature type="active site" evidence="8">
    <location>
        <position position="207"/>
    </location>
</feature>
<evidence type="ECO:0000256" key="8">
    <source>
        <dbReference type="PIRSR" id="PIRSR000103-1"/>
    </source>
</evidence>
<keyword evidence="4" id="KW-0101">Branched-chain amino acid catabolism</keyword>
<evidence type="ECO:0000256" key="7">
    <source>
        <dbReference type="ARBA" id="ARBA00049197"/>
    </source>
</evidence>
<dbReference type="Pfam" id="PF14833">
    <property type="entry name" value="NAD_binding_11"/>
    <property type="match status" value="1"/>
</dbReference>
<accession>A0AAD6U5M3</accession>
<dbReference type="EC" id="1.1.1.31" evidence="3"/>
<comment type="similarity">
    <text evidence="2">Belongs to the HIBADH-related family. 3-hydroxyisobutyrate dehydrogenase subfamily.</text>
</comment>
<dbReference type="PANTHER" id="PTHR22981:SF7">
    <property type="entry name" value="3-HYDROXYISOBUTYRATE DEHYDROGENASE, MITOCHONDRIAL"/>
    <property type="match status" value="1"/>
</dbReference>
<evidence type="ECO:0000256" key="3">
    <source>
        <dbReference type="ARBA" id="ARBA00012991"/>
    </source>
</evidence>
<dbReference type="InterPro" id="IPR029154">
    <property type="entry name" value="HIBADH-like_NADP-bd"/>
</dbReference>
<protein>
    <recommendedName>
        <fullName evidence="3">3-hydroxyisobutyrate dehydrogenase</fullName>
        <ecNumber evidence="3">1.1.1.31</ecNumber>
    </recommendedName>
</protein>
<comment type="catalytic activity">
    <reaction evidence="7">
        <text>3-hydroxy-2-methylpropanoate + NAD(+) = 2-methyl-3-oxopropanoate + NADH + H(+)</text>
        <dbReference type="Rhea" id="RHEA:17681"/>
        <dbReference type="ChEBI" id="CHEBI:11805"/>
        <dbReference type="ChEBI" id="CHEBI:15378"/>
        <dbReference type="ChEBI" id="CHEBI:57540"/>
        <dbReference type="ChEBI" id="CHEBI:57700"/>
        <dbReference type="ChEBI" id="CHEBI:57945"/>
        <dbReference type="EC" id="1.1.1.31"/>
    </reaction>
</comment>
<name>A0AAD6U5M3_9AGAR</name>
<feature type="domain" description="3-hydroxyisobutyrate dehydrogenase-like NAD-binding" evidence="10">
    <location>
        <begin position="201"/>
        <end position="331"/>
    </location>
</feature>
<dbReference type="PROSITE" id="PS00895">
    <property type="entry name" value="3_HYDROXYISOBUT_DH"/>
    <property type="match status" value="1"/>
</dbReference>
<keyword evidence="12" id="KW-1185">Reference proteome</keyword>
<dbReference type="InterPro" id="IPR006115">
    <property type="entry name" value="6PGDH_NADP-bd"/>
</dbReference>
<evidence type="ECO:0000259" key="10">
    <source>
        <dbReference type="Pfam" id="PF14833"/>
    </source>
</evidence>
<dbReference type="Gene3D" id="3.40.50.720">
    <property type="entry name" value="NAD(P)-binding Rossmann-like Domain"/>
    <property type="match status" value="1"/>
</dbReference>
<dbReference type="GO" id="GO:0005739">
    <property type="term" value="C:mitochondrion"/>
    <property type="evidence" value="ECO:0007669"/>
    <property type="project" value="TreeGrafter"/>
</dbReference>
<dbReference type="Proteomes" id="UP001222325">
    <property type="component" value="Unassembled WGS sequence"/>
</dbReference>
<evidence type="ECO:0000313" key="11">
    <source>
        <dbReference type="EMBL" id="KAJ7090231.1"/>
    </source>
</evidence>
<feature type="domain" description="6-phosphogluconate dehydrogenase NADP-binding" evidence="9">
    <location>
        <begin position="22"/>
        <end position="198"/>
    </location>
</feature>